<dbReference type="Pfam" id="PF13183">
    <property type="entry name" value="Fer4_8"/>
    <property type="match status" value="1"/>
</dbReference>
<dbReference type="SUPFAM" id="SSF46548">
    <property type="entry name" value="alpha-helical ferredoxin"/>
    <property type="match status" value="1"/>
</dbReference>
<dbReference type="HOGENOM" id="CLU_727095_0_0_7"/>
<dbReference type="AlphaFoldDB" id="C6BVR5"/>
<sequence length="382" mass="41780">MAAPKSCVQCGKCLEVCPLFKATGREELTPRAKFFLESVCSGKDAGEELSEKDFKSLASLCLACGRCEKNCPQHMSGPALVSDLRAKSKGFTQSCWDLWLRSPGLLWPMAAALSKFSPEVLPEPFGSARKRMQALFAKSPEPWAELVPQAKFEERKVVLFRGCVGRYARKDWAAKAERLMDSMGLIRAESGDFSCCGSSYGSAGLLDRQSGARAKNIKVWKDAGSPLLITFCATCLKGLKEYTLDDFSGDEEMYARWQECLTPLSSLLLDAEVILLDNAPEQVAYHKPCHAPEDDTDRTLVEIIAGKRLRPVQDGLCCGFGGIMQLGAPELSKEVGEYSLGQLTKGMKSGGQILSGCSACVIQLVTLAKDDYFASHWLDILK</sequence>
<dbReference type="PANTHER" id="PTHR32479:SF19">
    <property type="entry name" value="ANAEROBIC GLYCEROL-3-PHOSPHATE DEHYDROGENASE SUBUNIT C"/>
    <property type="match status" value="1"/>
</dbReference>
<evidence type="ECO:0000256" key="4">
    <source>
        <dbReference type="ARBA" id="ARBA00023004"/>
    </source>
</evidence>
<reference evidence="7 8" key="1">
    <citation type="submission" date="2009-06" db="EMBL/GenBank/DDBJ databases">
        <title>Complete sequence of Desulfovibrio salexigens DSM 2638.</title>
        <authorList>
            <consortium name="US DOE Joint Genome Institute"/>
            <person name="Lucas S."/>
            <person name="Copeland A."/>
            <person name="Lapidus A."/>
            <person name="Glavina del Rio T."/>
            <person name="Tice H."/>
            <person name="Bruce D."/>
            <person name="Goodwin L."/>
            <person name="Pitluck S."/>
            <person name="Munk A.C."/>
            <person name="Brettin T."/>
            <person name="Detter J.C."/>
            <person name="Han C."/>
            <person name="Tapia R."/>
            <person name="Larimer F."/>
            <person name="Land M."/>
            <person name="Hauser L."/>
            <person name="Kyrpides N."/>
            <person name="Anderson I."/>
            <person name="Wall J.D."/>
            <person name="Arkin A.P."/>
            <person name="Dehal P."/>
            <person name="Chivian D."/>
            <person name="Giles B."/>
            <person name="Hazen T.C."/>
        </authorList>
    </citation>
    <scope>NUCLEOTIDE SEQUENCE [LARGE SCALE GENOMIC DNA]</scope>
    <source>
        <strain evidence="8">ATCC 14822 / DSM 2638 / NCIMB 8403 / VKM B-1763</strain>
    </source>
</reference>
<dbReference type="KEGG" id="dsa:Desal_0211"/>
<keyword evidence="5" id="KW-0411">Iron-sulfur</keyword>
<dbReference type="InterPro" id="IPR017896">
    <property type="entry name" value="4Fe4S_Fe-S-bd"/>
</dbReference>
<dbReference type="PROSITE" id="PS00198">
    <property type="entry name" value="4FE4S_FER_1"/>
    <property type="match status" value="2"/>
</dbReference>
<organism evidence="7 8">
    <name type="scientific">Maridesulfovibrio salexigens (strain ATCC 14822 / DSM 2638 / NCIMB 8403 / VKM B-1763)</name>
    <name type="common">Desulfovibrio salexigens</name>
    <dbReference type="NCBI Taxonomy" id="526222"/>
    <lineage>
        <taxon>Bacteria</taxon>
        <taxon>Pseudomonadati</taxon>
        <taxon>Thermodesulfobacteriota</taxon>
        <taxon>Desulfovibrionia</taxon>
        <taxon>Desulfovibrionales</taxon>
        <taxon>Desulfovibrionaceae</taxon>
        <taxon>Maridesulfovibrio</taxon>
    </lineage>
</organism>
<keyword evidence="1" id="KW-0004">4Fe-4S</keyword>
<dbReference type="GO" id="GO:0051539">
    <property type="term" value="F:4 iron, 4 sulfur cluster binding"/>
    <property type="evidence" value="ECO:0007669"/>
    <property type="project" value="UniProtKB-KW"/>
</dbReference>
<dbReference type="InterPro" id="IPR009051">
    <property type="entry name" value="Helical_ferredxn"/>
</dbReference>
<dbReference type="EMBL" id="CP001649">
    <property type="protein sequence ID" value="ACS78279.1"/>
    <property type="molecule type" value="Genomic_DNA"/>
</dbReference>
<evidence type="ECO:0000313" key="7">
    <source>
        <dbReference type="EMBL" id="ACS78279.1"/>
    </source>
</evidence>
<evidence type="ECO:0000259" key="6">
    <source>
        <dbReference type="PROSITE" id="PS51379"/>
    </source>
</evidence>
<evidence type="ECO:0000256" key="3">
    <source>
        <dbReference type="ARBA" id="ARBA00022737"/>
    </source>
</evidence>
<feature type="domain" description="4Fe-4S ferredoxin-type" evidence="6">
    <location>
        <begin position="1"/>
        <end position="28"/>
    </location>
</feature>
<dbReference type="STRING" id="526222.Desal_0211"/>
<dbReference type="PANTHER" id="PTHR32479">
    <property type="entry name" value="GLYCOLATE OXIDASE IRON-SULFUR SUBUNIT"/>
    <property type="match status" value="1"/>
</dbReference>
<evidence type="ECO:0000256" key="2">
    <source>
        <dbReference type="ARBA" id="ARBA00022723"/>
    </source>
</evidence>
<dbReference type="OrthoDB" id="9770306at2"/>
<keyword evidence="8" id="KW-1185">Reference proteome</keyword>
<dbReference type="eggNOG" id="COG0247">
    <property type="taxonomic scope" value="Bacteria"/>
</dbReference>
<accession>C6BVR5</accession>
<name>C6BVR5_MARSD</name>
<dbReference type="GO" id="GO:0016491">
    <property type="term" value="F:oxidoreductase activity"/>
    <property type="evidence" value="ECO:0007669"/>
    <property type="project" value="UniProtKB-ARBA"/>
</dbReference>
<evidence type="ECO:0000313" key="8">
    <source>
        <dbReference type="Proteomes" id="UP000002601"/>
    </source>
</evidence>
<keyword evidence="4" id="KW-0408">Iron</keyword>
<dbReference type="Proteomes" id="UP000002601">
    <property type="component" value="Chromosome"/>
</dbReference>
<protein>
    <submittedName>
        <fullName evidence="7">Glycolate oxidase, iron-sulfur subunit, putative</fullName>
    </submittedName>
</protein>
<gene>
    <name evidence="7" type="ordered locus">Desal_0211</name>
</gene>
<proteinExistence type="predicted"/>
<evidence type="ECO:0000256" key="1">
    <source>
        <dbReference type="ARBA" id="ARBA00022485"/>
    </source>
</evidence>
<keyword evidence="3" id="KW-0677">Repeat</keyword>
<dbReference type="Gene3D" id="1.10.1060.10">
    <property type="entry name" value="Alpha-helical ferredoxin"/>
    <property type="match status" value="1"/>
</dbReference>
<keyword evidence="2" id="KW-0479">Metal-binding</keyword>
<evidence type="ECO:0000256" key="5">
    <source>
        <dbReference type="ARBA" id="ARBA00023014"/>
    </source>
</evidence>
<dbReference type="Pfam" id="PF02754">
    <property type="entry name" value="CCG"/>
    <property type="match status" value="2"/>
</dbReference>
<dbReference type="InterPro" id="IPR004017">
    <property type="entry name" value="Cys_rich_dom"/>
</dbReference>
<dbReference type="InterPro" id="IPR017900">
    <property type="entry name" value="4Fe4S_Fe_S_CS"/>
</dbReference>
<dbReference type="RefSeq" id="WP_012765805.1">
    <property type="nucleotide sequence ID" value="NC_012881.1"/>
</dbReference>
<dbReference type="PROSITE" id="PS51379">
    <property type="entry name" value="4FE4S_FER_2"/>
    <property type="match status" value="2"/>
</dbReference>
<feature type="domain" description="4Fe-4S ferredoxin-type" evidence="6">
    <location>
        <begin position="52"/>
        <end position="83"/>
    </location>
</feature>
<dbReference type="GO" id="GO:0046872">
    <property type="term" value="F:metal ion binding"/>
    <property type="evidence" value="ECO:0007669"/>
    <property type="project" value="UniProtKB-KW"/>
</dbReference>